<feature type="transmembrane region" description="Helical" evidence="1">
    <location>
        <begin position="107"/>
        <end position="126"/>
    </location>
</feature>
<evidence type="ECO:0000313" key="4">
    <source>
        <dbReference type="Proteomes" id="UP000070463"/>
    </source>
</evidence>
<accession>A0A133UQ51</accession>
<evidence type="ECO:0000313" key="3">
    <source>
        <dbReference type="EMBL" id="KXA96299.1"/>
    </source>
</evidence>
<keyword evidence="1" id="KW-0472">Membrane</keyword>
<keyword evidence="1" id="KW-1133">Transmembrane helix</keyword>
<keyword evidence="1" id="KW-0812">Transmembrane</keyword>
<gene>
    <name evidence="3" type="ORF">AKJ37_05585</name>
</gene>
<dbReference type="Proteomes" id="UP000070463">
    <property type="component" value="Unassembled WGS sequence"/>
</dbReference>
<feature type="transmembrane region" description="Helical" evidence="1">
    <location>
        <begin position="59"/>
        <end position="76"/>
    </location>
</feature>
<dbReference type="PANTHER" id="PTHR23523">
    <property type="match status" value="1"/>
</dbReference>
<proteinExistence type="predicted"/>
<feature type="transmembrane region" description="Helical" evidence="1">
    <location>
        <begin position="83"/>
        <end position="101"/>
    </location>
</feature>
<organism evidence="3 4">
    <name type="scientific">candidate division MSBL1 archaeon SCGC-AAA259I09</name>
    <dbReference type="NCBI Taxonomy" id="1698267"/>
    <lineage>
        <taxon>Archaea</taxon>
        <taxon>Methanobacteriati</taxon>
        <taxon>Methanobacteriota</taxon>
        <taxon>candidate division MSBL1</taxon>
    </lineage>
</organism>
<dbReference type="PROSITE" id="PS50850">
    <property type="entry name" value="MFS"/>
    <property type="match status" value="1"/>
</dbReference>
<name>A0A133UQ51_9EURY</name>
<evidence type="ECO:0000256" key="1">
    <source>
        <dbReference type="SAM" id="Phobius"/>
    </source>
</evidence>
<dbReference type="GO" id="GO:0022857">
    <property type="term" value="F:transmembrane transporter activity"/>
    <property type="evidence" value="ECO:0007669"/>
    <property type="project" value="InterPro"/>
</dbReference>
<dbReference type="AlphaFoldDB" id="A0A133UQ51"/>
<dbReference type="Gene3D" id="1.20.1250.20">
    <property type="entry name" value="MFS general substrate transporter like domains"/>
    <property type="match status" value="1"/>
</dbReference>
<feature type="transmembrane region" description="Helical" evidence="1">
    <location>
        <begin position="20"/>
        <end position="39"/>
    </location>
</feature>
<dbReference type="SUPFAM" id="SSF103473">
    <property type="entry name" value="MFS general substrate transporter"/>
    <property type="match status" value="1"/>
</dbReference>
<sequence>MLFFKSKRICNGINVESPWVILGIAWVIIFSLYTLLQTIPPLLPILNKNLDISHFQGGILYAAPLLMIVLFSYLLGHWSDRLGVFRSVKFGVTLAVIFAILRTISRAYYQLLFFNLIFGFGFAWCYPNLPKIVKNSTFTPLPSFAE</sequence>
<dbReference type="InterPro" id="IPR052524">
    <property type="entry name" value="MFS_Cyanate_Porter"/>
</dbReference>
<feature type="domain" description="Major facilitator superfamily (MFS) profile" evidence="2">
    <location>
        <begin position="21"/>
        <end position="146"/>
    </location>
</feature>
<dbReference type="EMBL" id="LHXR01000091">
    <property type="protein sequence ID" value="KXA96299.1"/>
    <property type="molecule type" value="Genomic_DNA"/>
</dbReference>
<keyword evidence="4" id="KW-1185">Reference proteome</keyword>
<protein>
    <recommendedName>
        <fullName evidence="2">Major facilitator superfamily (MFS) profile domain-containing protein</fullName>
    </recommendedName>
</protein>
<dbReference type="InterPro" id="IPR020846">
    <property type="entry name" value="MFS_dom"/>
</dbReference>
<dbReference type="InterPro" id="IPR036259">
    <property type="entry name" value="MFS_trans_sf"/>
</dbReference>
<dbReference type="PANTHER" id="PTHR23523:SF2">
    <property type="entry name" value="2-NITROIMIDAZOLE TRANSPORTER"/>
    <property type="match status" value="1"/>
</dbReference>
<dbReference type="Pfam" id="PF07690">
    <property type="entry name" value="MFS_1"/>
    <property type="match status" value="1"/>
</dbReference>
<comment type="caution">
    <text evidence="3">The sequence shown here is derived from an EMBL/GenBank/DDBJ whole genome shotgun (WGS) entry which is preliminary data.</text>
</comment>
<dbReference type="InterPro" id="IPR011701">
    <property type="entry name" value="MFS"/>
</dbReference>
<evidence type="ECO:0000259" key="2">
    <source>
        <dbReference type="PROSITE" id="PS50850"/>
    </source>
</evidence>
<reference evidence="3 4" key="1">
    <citation type="journal article" date="2016" name="Sci. Rep.">
        <title>Metabolic traits of an uncultured archaeal lineage -MSBL1- from brine pools of the Red Sea.</title>
        <authorList>
            <person name="Mwirichia R."/>
            <person name="Alam I."/>
            <person name="Rashid M."/>
            <person name="Vinu M."/>
            <person name="Ba-Alawi W."/>
            <person name="Anthony Kamau A."/>
            <person name="Kamanda Ngugi D."/>
            <person name="Goker M."/>
            <person name="Klenk H.P."/>
            <person name="Bajic V."/>
            <person name="Stingl U."/>
        </authorList>
    </citation>
    <scope>NUCLEOTIDE SEQUENCE [LARGE SCALE GENOMIC DNA]</scope>
    <source>
        <strain evidence="3">SCGC-AAA259I09</strain>
    </source>
</reference>